<dbReference type="Gene3D" id="1.20.5.1160">
    <property type="entry name" value="Vasodilator-stimulated phosphoprotein"/>
    <property type="match status" value="1"/>
</dbReference>
<dbReference type="PRINTS" id="PR01248">
    <property type="entry name" value="TYPE1KERATIN"/>
</dbReference>
<keyword evidence="3 5" id="KW-0175">Coiled coil</keyword>
<sequence>MCSKGPKTMTSKSIVTKSRCGSTAFPQKSYSVYGGGLGGSTRISNASRVGAYSRGFGGACGLGGASAFSGGFGFGGGYGGEFTGGVFSGGDFQLDEKATLQNLNNRLASYLEKVRSLEAANAILERQIREYYEKKGPTAQRDYSPYWNTIKDLKDKINQTTTHNANILLQIDNSKLAADDFRLKYEHEVVMRQCVESDIANLRRLLDQTTMVRADLEGQIKSLEEELAFMKKNHQEELAALRAQLTGTVNVELDAAPQEDLNKVLQEIRAHYENIIEKHRREQEAWFNEKTAGLNKQVAQSTETIETSKSQITQLQNTLQSLQIELQSLLSMIASLEKTLMETEARYSSILTGYQNQINMLEAELAQLRACIEQQGRDYALLLDIKTRLEQEIATYKNLLENQDIKNGFTNYIFLPLPLSGVSFKVDLSLSQVDLSPSVDPILLHLVDLNPPLVLSPAQLVDKQPK</sequence>
<dbReference type="GO" id="GO:0005198">
    <property type="term" value="F:structural molecule activity"/>
    <property type="evidence" value="ECO:0007669"/>
    <property type="project" value="InterPro"/>
</dbReference>
<dbReference type="InterPro" id="IPR002957">
    <property type="entry name" value="Keratin_I"/>
</dbReference>
<dbReference type="SUPFAM" id="SSF64593">
    <property type="entry name" value="Intermediate filament protein, coiled coil region"/>
    <property type="match status" value="2"/>
</dbReference>
<feature type="domain" description="IF rod" evidence="6">
    <location>
        <begin position="96"/>
        <end position="407"/>
    </location>
</feature>
<evidence type="ECO:0000256" key="5">
    <source>
        <dbReference type="SAM" id="Coils"/>
    </source>
</evidence>
<dbReference type="Proteomes" id="UP001187343">
    <property type="component" value="Unassembled WGS sequence"/>
</dbReference>
<dbReference type="SUPFAM" id="SSF90257">
    <property type="entry name" value="Myosin rod fragments"/>
    <property type="match status" value="1"/>
</dbReference>
<evidence type="ECO:0000256" key="2">
    <source>
        <dbReference type="ARBA" id="ARBA00022754"/>
    </source>
</evidence>
<name>A0AA88PBS0_9TELE</name>
<accession>A0AA88PBS0</accession>
<evidence type="ECO:0000256" key="4">
    <source>
        <dbReference type="RuleBase" id="RU000685"/>
    </source>
</evidence>
<dbReference type="SMART" id="SM01391">
    <property type="entry name" value="Filament"/>
    <property type="match status" value="1"/>
</dbReference>
<reference evidence="7" key="1">
    <citation type="submission" date="2023-08" db="EMBL/GenBank/DDBJ databases">
        <title>Chromosome-level Genome Assembly of mud carp (Cirrhinus molitorella).</title>
        <authorList>
            <person name="Liu H."/>
        </authorList>
    </citation>
    <scope>NUCLEOTIDE SEQUENCE</scope>
    <source>
        <strain evidence="7">Prfri</strain>
        <tissue evidence="7">Muscle</tissue>
    </source>
</reference>
<comment type="caution">
    <text evidence="7">The sequence shown here is derived from an EMBL/GenBank/DDBJ whole genome shotgun (WGS) entry which is preliminary data.</text>
</comment>
<dbReference type="PROSITE" id="PS51842">
    <property type="entry name" value="IF_ROD_2"/>
    <property type="match status" value="1"/>
</dbReference>
<dbReference type="InterPro" id="IPR018039">
    <property type="entry name" value="IF_conserved"/>
</dbReference>
<dbReference type="Gene3D" id="1.20.5.500">
    <property type="entry name" value="Single helix bin"/>
    <property type="match status" value="1"/>
</dbReference>
<evidence type="ECO:0000313" key="7">
    <source>
        <dbReference type="EMBL" id="KAK2874417.1"/>
    </source>
</evidence>
<gene>
    <name evidence="7" type="ORF">Q8A67_021570</name>
</gene>
<organism evidence="7 8">
    <name type="scientific">Cirrhinus molitorella</name>
    <name type="common">mud carp</name>
    <dbReference type="NCBI Taxonomy" id="172907"/>
    <lineage>
        <taxon>Eukaryota</taxon>
        <taxon>Metazoa</taxon>
        <taxon>Chordata</taxon>
        <taxon>Craniata</taxon>
        <taxon>Vertebrata</taxon>
        <taxon>Euteleostomi</taxon>
        <taxon>Actinopterygii</taxon>
        <taxon>Neopterygii</taxon>
        <taxon>Teleostei</taxon>
        <taxon>Ostariophysi</taxon>
        <taxon>Cypriniformes</taxon>
        <taxon>Cyprinidae</taxon>
        <taxon>Labeoninae</taxon>
        <taxon>Labeonini</taxon>
        <taxon>Cirrhinus</taxon>
    </lineage>
</organism>
<dbReference type="FunFam" id="1.20.5.500:FF:000001">
    <property type="entry name" value="Type II keratin 23"/>
    <property type="match status" value="1"/>
</dbReference>
<dbReference type="Gene3D" id="1.20.5.170">
    <property type="match status" value="1"/>
</dbReference>
<keyword evidence="2 4" id="KW-0403">Intermediate filament</keyword>
<evidence type="ECO:0000256" key="3">
    <source>
        <dbReference type="ARBA" id="ARBA00023054"/>
    </source>
</evidence>
<dbReference type="GO" id="GO:0005882">
    <property type="term" value="C:intermediate filament"/>
    <property type="evidence" value="ECO:0007669"/>
    <property type="project" value="UniProtKB-KW"/>
</dbReference>
<dbReference type="AlphaFoldDB" id="A0AA88PBS0"/>
<dbReference type="Pfam" id="PF00038">
    <property type="entry name" value="Filament"/>
    <property type="match status" value="1"/>
</dbReference>
<dbReference type="PANTHER" id="PTHR23239:SF347">
    <property type="entry name" value="KERATIN 93-RELATED"/>
    <property type="match status" value="1"/>
</dbReference>
<protein>
    <recommendedName>
        <fullName evidence="6">IF rod domain-containing protein</fullName>
    </recommendedName>
</protein>
<dbReference type="InterPro" id="IPR039008">
    <property type="entry name" value="IF_rod_dom"/>
</dbReference>
<feature type="coiled-coil region" evidence="5">
    <location>
        <begin position="199"/>
        <end position="406"/>
    </location>
</feature>
<proteinExistence type="inferred from homology"/>
<evidence type="ECO:0000313" key="8">
    <source>
        <dbReference type="Proteomes" id="UP001187343"/>
    </source>
</evidence>
<keyword evidence="8" id="KW-1185">Reference proteome</keyword>
<comment type="similarity">
    <text evidence="4">Belongs to the intermediate filament family.</text>
</comment>
<dbReference type="FunFam" id="1.20.5.170:FF:000002">
    <property type="entry name" value="Type I keratin KA11"/>
    <property type="match status" value="1"/>
</dbReference>
<dbReference type="FunFam" id="1.20.5.1160:FF:000002">
    <property type="entry name" value="Type I keratin 10"/>
    <property type="match status" value="1"/>
</dbReference>
<keyword evidence="1" id="KW-0416">Keratin</keyword>
<feature type="coiled-coil region" evidence="5">
    <location>
        <begin position="100"/>
        <end position="134"/>
    </location>
</feature>
<evidence type="ECO:0000259" key="6">
    <source>
        <dbReference type="PROSITE" id="PS51842"/>
    </source>
</evidence>
<dbReference type="EMBL" id="JAUYZG010000021">
    <property type="protein sequence ID" value="KAK2874417.1"/>
    <property type="molecule type" value="Genomic_DNA"/>
</dbReference>
<dbReference type="PROSITE" id="PS00226">
    <property type="entry name" value="IF_ROD_1"/>
    <property type="match status" value="1"/>
</dbReference>
<dbReference type="PANTHER" id="PTHR23239">
    <property type="entry name" value="INTERMEDIATE FILAMENT"/>
    <property type="match status" value="1"/>
</dbReference>
<evidence type="ECO:0000256" key="1">
    <source>
        <dbReference type="ARBA" id="ARBA00022744"/>
    </source>
</evidence>